<feature type="compositionally biased region" description="Low complexity" evidence="1">
    <location>
        <begin position="168"/>
        <end position="184"/>
    </location>
</feature>
<evidence type="ECO:0000313" key="2">
    <source>
        <dbReference type="EMBL" id="KZP12907.1"/>
    </source>
</evidence>
<feature type="region of interest" description="Disordered" evidence="1">
    <location>
        <begin position="162"/>
        <end position="193"/>
    </location>
</feature>
<dbReference type="EMBL" id="KV417640">
    <property type="protein sequence ID" value="KZP12907.1"/>
    <property type="molecule type" value="Genomic_DNA"/>
</dbReference>
<dbReference type="Proteomes" id="UP000076532">
    <property type="component" value="Unassembled WGS sequence"/>
</dbReference>
<proteinExistence type="predicted"/>
<keyword evidence="3" id="KW-1185">Reference proteome</keyword>
<evidence type="ECO:0000313" key="3">
    <source>
        <dbReference type="Proteomes" id="UP000076532"/>
    </source>
</evidence>
<reference evidence="2 3" key="1">
    <citation type="journal article" date="2016" name="Mol. Biol. Evol.">
        <title>Comparative Genomics of Early-Diverging Mushroom-Forming Fungi Provides Insights into the Origins of Lignocellulose Decay Capabilities.</title>
        <authorList>
            <person name="Nagy L.G."/>
            <person name="Riley R."/>
            <person name="Tritt A."/>
            <person name="Adam C."/>
            <person name="Daum C."/>
            <person name="Floudas D."/>
            <person name="Sun H."/>
            <person name="Yadav J.S."/>
            <person name="Pangilinan J."/>
            <person name="Larsson K.H."/>
            <person name="Matsuura K."/>
            <person name="Barry K."/>
            <person name="Labutti K."/>
            <person name="Kuo R."/>
            <person name="Ohm R.A."/>
            <person name="Bhattacharya S.S."/>
            <person name="Shirouzu T."/>
            <person name="Yoshinaga Y."/>
            <person name="Martin F.M."/>
            <person name="Grigoriev I.V."/>
            <person name="Hibbett D.S."/>
        </authorList>
    </citation>
    <scope>NUCLEOTIDE SEQUENCE [LARGE SCALE GENOMIC DNA]</scope>
    <source>
        <strain evidence="2 3">CBS 109695</strain>
    </source>
</reference>
<accession>A0A166BRB1</accession>
<protein>
    <submittedName>
        <fullName evidence="2">Uncharacterized protein</fullName>
    </submittedName>
</protein>
<dbReference type="OrthoDB" id="3051534at2759"/>
<sequence length="232" mass="25664">MFRLSLAIPPPFPEVEAATISAVILHDLRANELYKLDSRYRDKSEKQILSFNGTSLEVASGDPATKEYKTLNSIIVPLSVYFAILLAHAGNSASAQLASTLGMHFFWYNTHLVKIASEYEWPAVLAYHMAYFNKRRREMADGIYDGWSSHDMMAHGDHLMDRRRAPQSTSKPPATTKKAPAAASRSGSDSACRKFNTNQCPNTPCPWGRPHTCSTCGSAEHGAHKHPSTPTN</sequence>
<dbReference type="AlphaFoldDB" id="A0A166BRB1"/>
<organism evidence="2 3">
    <name type="scientific">Athelia psychrophila</name>
    <dbReference type="NCBI Taxonomy" id="1759441"/>
    <lineage>
        <taxon>Eukaryota</taxon>
        <taxon>Fungi</taxon>
        <taxon>Dikarya</taxon>
        <taxon>Basidiomycota</taxon>
        <taxon>Agaricomycotina</taxon>
        <taxon>Agaricomycetes</taxon>
        <taxon>Agaricomycetidae</taxon>
        <taxon>Atheliales</taxon>
        <taxon>Atheliaceae</taxon>
        <taxon>Athelia</taxon>
    </lineage>
</organism>
<evidence type="ECO:0000256" key="1">
    <source>
        <dbReference type="SAM" id="MobiDB-lite"/>
    </source>
</evidence>
<gene>
    <name evidence="2" type="ORF">FIBSPDRAFT_1049737</name>
</gene>
<name>A0A166BRB1_9AGAM</name>
<dbReference type="STRING" id="436010.A0A166BRB1"/>